<dbReference type="EMBL" id="KV878136">
    <property type="protein sequence ID" value="OJJ07294.1"/>
    <property type="molecule type" value="Genomic_DNA"/>
</dbReference>
<name>A0A1L9Q0J4_ASPVE</name>
<protein>
    <submittedName>
        <fullName evidence="1">Uncharacterized protein</fullName>
    </submittedName>
</protein>
<dbReference type="GeneID" id="63726712"/>
<dbReference type="VEuPathDB" id="FungiDB:ASPVEDRAFT_363621"/>
<dbReference type="RefSeq" id="XP_040673056.1">
    <property type="nucleotide sequence ID" value="XM_040811201.1"/>
</dbReference>
<sequence>MMSAKAHMGLYPLLSVLMQSLAPSLKTKFPLRKVINTSAQSRLRDQIPFLEGHYQVQLSFLQTKFPFQVIIGSALQPRDQTPFLERYH</sequence>
<evidence type="ECO:0000313" key="2">
    <source>
        <dbReference type="Proteomes" id="UP000184073"/>
    </source>
</evidence>
<gene>
    <name evidence="1" type="ORF">ASPVEDRAFT_363621</name>
</gene>
<keyword evidence="2" id="KW-1185">Reference proteome</keyword>
<proteinExistence type="predicted"/>
<dbReference type="Proteomes" id="UP000184073">
    <property type="component" value="Unassembled WGS sequence"/>
</dbReference>
<reference evidence="2" key="1">
    <citation type="journal article" date="2017" name="Genome Biol.">
        <title>Comparative genomics reveals high biological diversity and specific adaptations in the industrially and medically important fungal genus Aspergillus.</title>
        <authorList>
            <person name="de Vries R.P."/>
            <person name="Riley R."/>
            <person name="Wiebenga A."/>
            <person name="Aguilar-Osorio G."/>
            <person name="Amillis S."/>
            <person name="Uchima C.A."/>
            <person name="Anderluh G."/>
            <person name="Asadollahi M."/>
            <person name="Askin M."/>
            <person name="Barry K."/>
            <person name="Battaglia E."/>
            <person name="Bayram O."/>
            <person name="Benocci T."/>
            <person name="Braus-Stromeyer S.A."/>
            <person name="Caldana C."/>
            <person name="Canovas D."/>
            <person name="Cerqueira G.C."/>
            <person name="Chen F."/>
            <person name="Chen W."/>
            <person name="Choi C."/>
            <person name="Clum A."/>
            <person name="Dos Santos R.A."/>
            <person name="Damasio A.R."/>
            <person name="Diallinas G."/>
            <person name="Emri T."/>
            <person name="Fekete E."/>
            <person name="Flipphi M."/>
            <person name="Freyberg S."/>
            <person name="Gallo A."/>
            <person name="Gournas C."/>
            <person name="Habgood R."/>
            <person name="Hainaut M."/>
            <person name="Harispe M.L."/>
            <person name="Henrissat B."/>
            <person name="Hilden K.S."/>
            <person name="Hope R."/>
            <person name="Hossain A."/>
            <person name="Karabika E."/>
            <person name="Karaffa L."/>
            <person name="Karanyi Z."/>
            <person name="Krasevec N."/>
            <person name="Kuo A."/>
            <person name="Kusch H."/>
            <person name="LaButti K."/>
            <person name="Lagendijk E.L."/>
            <person name="Lapidus A."/>
            <person name="Levasseur A."/>
            <person name="Lindquist E."/>
            <person name="Lipzen A."/>
            <person name="Logrieco A.F."/>
            <person name="MacCabe A."/>
            <person name="Maekelae M.R."/>
            <person name="Malavazi I."/>
            <person name="Melin P."/>
            <person name="Meyer V."/>
            <person name="Mielnichuk N."/>
            <person name="Miskei M."/>
            <person name="Molnar A.P."/>
            <person name="Mule G."/>
            <person name="Ngan C.Y."/>
            <person name="Orejas M."/>
            <person name="Orosz E."/>
            <person name="Ouedraogo J.P."/>
            <person name="Overkamp K.M."/>
            <person name="Park H.-S."/>
            <person name="Perrone G."/>
            <person name="Piumi F."/>
            <person name="Punt P.J."/>
            <person name="Ram A.F."/>
            <person name="Ramon A."/>
            <person name="Rauscher S."/>
            <person name="Record E."/>
            <person name="Riano-Pachon D.M."/>
            <person name="Robert V."/>
            <person name="Roehrig J."/>
            <person name="Ruller R."/>
            <person name="Salamov A."/>
            <person name="Salih N.S."/>
            <person name="Samson R.A."/>
            <person name="Sandor E."/>
            <person name="Sanguinetti M."/>
            <person name="Schuetze T."/>
            <person name="Sepcic K."/>
            <person name="Shelest E."/>
            <person name="Sherlock G."/>
            <person name="Sophianopoulou V."/>
            <person name="Squina F.M."/>
            <person name="Sun H."/>
            <person name="Susca A."/>
            <person name="Todd R.B."/>
            <person name="Tsang A."/>
            <person name="Unkles S.E."/>
            <person name="van de Wiele N."/>
            <person name="van Rossen-Uffink D."/>
            <person name="Oliveira J.V."/>
            <person name="Vesth T.C."/>
            <person name="Visser J."/>
            <person name="Yu J.-H."/>
            <person name="Zhou M."/>
            <person name="Andersen M.R."/>
            <person name="Archer D.B."/>
            <person name="Baker S.E."/>
            <person name="Benoit I."/>
            <person name="Brakhage A.A."/>
            <person name="Braus G.H."/>
            <person name="Fischer R."/>
            <person name="Frisvad J.C."/>
            <person name="Goldman G.H."/>
            <person name="Houbraken J."/>
            <person name="Oakley B."/>
            <person name="Pocsi I."/>
            <person name="Scazzocchio C."/>
            <person name="Seiboth B."/>
            <person name="vanKuyk P.A."/>
            <person name="Wortman J."/>
            <person name="Dyer P.S."/>
            <person name="Grigoriev I.V."/>
        </authorList>
    </citation>
    <scope>NUCLEOTIDE SEQUENCE [LARGE SCALE GENOMIC DNA]</scope>
    <source>
        <strain evidence="2">CBS 583.65</strain>
    </source>
</reference>
<organism evidence="1 2">
    <name type="scientific">Aspergillus versicolor CBS 583.65</name>
    <dbReference type="NCBI Taxonomy" id="1036611"/>
    <lineage>
        <taxon>Eukaryota</taxon>
        <taxon>Fungi</taxon>
        <taxon>Dikarya</taxon>
        <taxon>Ascomycota</taxon>
        <taxon>Pezizomycotina</taxon>
        <taxon>Eurotiomycetes</taxon>
        <taxon>Eurotiomycetidae</taxon>
        <taxon>Eurotiales</taxon>
        <taxon>Aspergillaceae</taxon>
        <taxon>Aspergillus</taxon>
        <taxon>Aspergillus subgen. Nidulantes</taxon>
    </lineage>
</organism>
<dbReference type="AlphaFoldDB" id="A0A1L9Q0J4"/>
<accession>A0A1L9Q0J4</accession>
<evidence type="ECO:0000313" key="1">
    <source>
        <dbReference type="EMBL" id="OJJ07294.1"/>
    </source>
</evidence>